<dbReference type="Pfam" id="PF00847">
    <property type="entry name" value="AP2"/>
    <property type="match status" value="1"/>
</dbReference>
<comment type="caution">
    <text evidence="10">The sequence shown here is derived from an EMBL/GenBank/DDBJ whole genome shotgun (WGS) entry which is preliminary data.</text>
</comment>
<dbReference type="GO" id="GO:0003677">
    <property type="term" value="F:DNA binding"/>
    <property type="evidence" value="ECO:0007669"/>
    <property type="project" value="UniProtKB-KW"/>
</dbReference>
<dbReference type="PROSITE" id="PS51032">
    <property type="entry name" value="AP2_ERF"/>
    <property type="match status" value="1"/>
</dbReference>
<evidence type="ECO:0000256" key="4">
    <source>
        <dbReference type="ARBA" id="ARBA00023159"/>
    </source>
</evidence>
<dbReference type="SMART" id="SM00380">
    <property type="entry name" value="AP2"/>
    <property type="match status" value="1"/>
</dbReference>
<keyword evidence="2" id="KW-0805">Transcription regulation</keyword>
<feature type="domain" description="AP2/ERF" evidence="9">
    <location>
        <begin position="22"/>
        <end position="79"/>
    </location>
</feature>
<dbReference type="InterPro" id="IPR001471">
    <property type="entry name" value="AP2/ERF_dom"/>
</dbReference>
<evidence type="ECO:0000256" key="8">
    <source>
        <dbReference type="SAM" id="MobiDB-lite"/>
    </source>
</evidence>
<keyword evidence="5" id="KW-0804">Transcription</keyword>
<dbReference type="EMBL" id="JAJJMA010220441">
    <property type="protein sequence ID" value="MCL7041132.1"/>
    <property type="molecule type" value="Genomic_DNA"/>
</dbReference>
<sequence>MVPTSDNSTATVVTRRKKTKGPFKGVRMRKWGRWVSEIRVLLSRSRIWLGSFDTPEKAARAYDAALYCLRGSKGKFNFPDEKRPEIPDSPSISYSKSDIKAVASKFASPNSSSAPCSTSSLTSHTSSAEPELERDLMTPIMAGNTRSTIDAVGESHLAVGVTEPDMFTFSLEKFLLEEPIMIEPDLIWDILSRD</sequence>
<dbReference type="PRINTS" id="PR00367">
    <property type="entry name" value="ETHRSPELEMNT"/>
</dbReference>
<dbReference type="InterPro" id="IPR016177">
    <property type="entry name" value="DNA-bd_dom_sf"/>
</dbReference>
<evidence type="ECO:0000256" key="6">
    <source>
        <dbReference type="ARBA" id="ARBA00023242"/>
    </source>
</evidence>
<dbReference type="GO" id="GO:0005634">
    <property type="term" value="C:nucleus"/>
    <property type="evidence" value="ECO:0007669"/>
    <property type="project" value="UniProtKB-SubCell"/>
</dbReference>
<evidence type="ECO:0000313" key="11">
    <source>
        <dbReference type="Proteomes" id="UP001177140"/>
    </source>
</evidence>
<feature type="region of interest" description="Disordered" evidence="8">
    <location>
        <begin position="107"/>
        <end position="132"/>
    </location>
</feature>
<keyword evidence="11" id="KW-1185">Reference proteome</keyword>
<dbReference type="AlphaFoldDB" id="A0AA41VH12"/>
<feature type="compositionally biased region" description="Low complexity" evidence="8">
    <location>
        <begin position="107"/>
        <end position="127"/>
    </location>
</feature>
<evidence type="ECO:0000256" key="5">
    <source>
        <dbReference type="ARBA" id="ARBA00023163"/>
    </source>
</evidence>
<evidence type="ECO:0000256" key="2">
    <source>
        <dbReference type="ARBA" id="ARBA00023015"/>
    </source>
</evidence>
<evidence type="ECO:0000256" key="1">
    <source>
        <dbReference type="ARBA" id="ARBA00004123"/>
    </source>
</evidence>
<keyword evidence="6" id="KW-0539">Nucleus</keyword>
<dbReference type="Gene3D" id="3.30.730.10">
    <property type="entry name" value="AP2/ERF domain"/>
    <property type="match status" value="1"/>
</dbReference>
<dbReference type="GO" id="GO:0003700">
    <property type="term" value="F:DNA-binding transcription factor activity"/>
    <property type="evidence" value="ECO:0007669"/>
    <property type="project" value="InterPro"/>
</dbReference>
<gene>
    <name evidence="10" type="ORF">MKW94_026708</name>
</gene>
<dbReference type="SUPFAM" id="SSF54171">
    <property type="entry name" value="DNA-binding domain"/>
    <property type="match status" value="1"/>
</dbReference>
<evidence type="ECO:0000256" key="7">
    <source>
        <dbReference type="ARBA" id="ARBA00024343"/>
    </source>
</evidence>
<name>A0AA41VH12_PAPNU</name>
<proteinExistence type="inferred from homology"/>
<comment type="similarity">
    <text evidence="7">Belongs to the AP2/ERF transcription factor family. ERF subfamily.</text>
</comment>
<dbReference type="Proteomes" id="UP001177140">
    <property type="component" value="Unassembled WGS sequence"/>
</dbReference>
<keyword evidence="4" id="KW-0010">Activator</keyword>
<evidence type="ECO:0000313" key="10">
    <source>
        <dbReference type="EMBL" id="MCL7041132.1"/>
    </source>
</evidence>
<reference evidence="10" key="1">
    <citation type="submission" date="2022-03" db="EMBL/GenBank/DDBJ databases">
        <title>A functionally conserved STORR gene fusion in Papaver species that diverged 16.8 million years ago.</title>
        <authorList>
            <person name="Catania T."/>
        </authorList>
    </citation>
    <scope>NUCLEOTIDE SEQUENCE</scope>
    <source>
        <strain evidence="10">S-191538</strain>
    </source>
</reference>
<dbReference type="InterPro" id="IPR051032">
    <property type="entry name" value="AP2/ERF_TF_ERF_subfamily"/>
</dbReference>
<accession>A0AA41VH12</accession>
<evidence type="ECO:0000256" key="3">
    <source>
        <dbReference type="ARBA" id="ARBA00023125"/>
    </source>
</evidence>
<comment type="subcellular location">
    <subcellularLocation>
        <location evidence="1">Nucleus</location>
    </subcellularLocation>
</comment>
<dbReference type="FunFam" id="3.30.730.10:FF:000001">
    <property type="entry name" value="Ethylene-responsive transcription factor 2"/>
    <property type="match status" value="1"/>
</dbReference>
<organism evidence="10 11">
    <name type="scientific">Papaver nudicaule</name>
    <name type="common">Iceland poppy</name>
    <dbReference type="NCBI Taxonomy" id="74823"/>
    <lineage>
        <taxon>Eukaryota</taxon>
        <taxon>Viridiplantae</taxon>
        <taxon>Streptophyta</taxon>
        <taxon>Embryophyta</taxon>
        <taxon>Tracheophyta</taxon>
        <taxon>Spermatophyta</taxon>
        <taxon>Magnoliopsida</taxon>
        <taxon>Ranunculales</taxon>
        <taxon>Papaveraceae</taxon>
        <taxon>Papaveroideae</taxon>
        <taxon>Papaver</taxon>
    </lineage>
</organism>
<evidence type="ECO:0000259" key="9">
    <source>
        <dbReference type="PROSITE" id="PS51032"/>
    </source>
</evidence>
<protein>
    <recommendedName>
        <fullName evidence="9">AP2/ERF domain-containing protein</fullName>
    </recommendedName>
</protein>
<dbReference type="PANTHER" id="PTHR31985:SF273">
    <property type="entry name" value="ETHYLENE-RESPONSIVE TRANSCRIPTION FACTOR ERF017"/>
    <property type="match status" value="1"/>
</dbReference>
<dbReference type="CDD" id="cd00018">
    <property type="entry name" value="AP2"/>
    <property type="match status" value="1"/>
</dbReference>
<dbReference type="InterPro" id="IPR036955">
    <property type="entry name" value="AP2/ERF_dom_sf"/>
</dbReference>
<dbReference type="PANTHER" id="PTHR31985">
    <property type="entry name" value="ETHYLENE-RESPONSIVE TRANSCRIPTION FACTOR ERF042-RELATED"/>
    <property type="match status" value="1"/>
</dbReference>
<keyword evidence="3" id="KW-0238">DNA-binding</keyword>